<protein>
    <submittedName>
        <fullName evidence="1">Uncharacterized protein</fullName>
    </submittedName>
</protein>
<dbReference type="EMBL" id="ABXJ01000060">
    <property type="protein sequence ID" value="EEA90716.1"/>
    <property type="molecule type" value="Genomic_DNA"/>
</dbReference>
<sequence length="154" mass="17000">MLPESEQNLTDMRDEYMARVFDVLDRGSQGRVYFGQFGSAHVQGAPTGDYANAEGYASFAMRLAGEDSTACGSVCLLLYAYYDGERDMFRSISSDFQERLSPWKGEDVLIDLAAPNSPFDNAVVVFENGDISASTCYQQLVLLSNMNMVSTLPQ</sequence>
<accession>B6GAG3</accession>
<keyword evidence="2" id="KW-1185">Reference proteome</keyword>
<dbReference type="STRING" id="445975.COLSTE_01062"/>
<dbReference type="Proteomes" id="UP000003560">
    <property type="component" value="Unassembled WGS sequence"/>
</dbReference>
<comment type="caution">
    <text evidence="1">The sequence shown here is derived from an EMBL/GenBank/DDBJ whole genome shotgun (WGS) entry which is preliminary data.</text>
</comment>
<evidence type="ECO:0000313" key="2">
    <source>
        <dbReference type="Proteomes" id="UP000003560"/>
    </source>
</evidence>
<proteinExistence type="predicted"/>
<gene>
    <name evidence="1" type="ORF">COLSTE_01062</name>
</gene>
<evidence type="ECO:0000313" key="1">
    <source>
        <dbReference type="EMBL" id="EEA90716.1"/>
    </source>
</evidence>
<organism evidence="1 2">
    <name type="scientific">Collinsella stercoris DSM 13279</name>
    <dbReference type="NCBI Taxonomy" id="445975"/>
    <lineage>
        <taxon>Bacteria</taxon>
        <taxon>Bacillati</taxon>
        <taxon>Actinomycetota</taxon>
        <taxon>Coriobacteriia</taxon>
        <taxon>Coriobacteriales</taxon>
        <taxon>Coriobacteriaceae</taxon>
        <taxon>Collinsella</taxon>
    </lineage>
</organism>
<name>B6GAG3_9ACTN</name>
<dbReference type="HOGENOM" id="CLU_1701246_0_0_11"/>
<reference evidence="1 2" key="2">
    <citation type="submission" date="2008-10" db="EMBL/GenBank/DDBJ databases">
        <authorList>
            <person name="Fulton L."/>
            <person name="Clifton S."/>
            <person name="Fulton B."/>
            <person name="Xu J."/>
            <person name="Minx P."/>
            <person name="Pepin K.H."/>
            <person name="Johnson M."/>
            <person name="Thiruvilangam P."/>
            <person name="Bhonagiri V."/>
            <person name="Nash W.E."/>
            <person name="Mardis E.R."/>
            <person name="Wilson R.K."/>
        </authorList>
    </citation>
    <scope>NUCLEOTIDE SEQUENCE [LARGE SCALE GENOMIC DNA]</scope>
    <source>
        <strain evidence="1 2">DSM 13279</strain>
    </source>
</reference>
<dbReference type="AlphaFoldDB" id="B6GAG3"/>
<reference evidence="1 2" key="1">
    <citation type="submission" date="2008-10" db="EMBL/GenBank/DDBJ databases">
        <title>Draft genome sequence of Collinsella stercoris (DSM 13279).</title>
        <authorList>
            <person name="Sudarsanam P."/>
            <person name="Ley R."/>
            <person name="Guruge J."/>
            <person name="Turnbaugh P.J."/>
            <person name="Mahowald M."/>
            <person name="Liep D."/>
            <person name="Gordon J."/>
        </authorList>
    </citation>
    <scope>NUCLEOTIDE SEQUENCE [LARGE SCALE GENOMIC DNA]</scope>
    <source>
        <strain evidence="1 2">DSM 13279</strain>
    </source>
</reference>